<dbReference type="STRING" id="30611.ENSOGAP00000010147"/>
<feature type="transmembrane region" description="Helical" evidence="6">
    <location>
        <begin position="294"/>
        <end position="313"/>
    </location>
</feature>
<feature type="transmembrane region" description="Helical" evidence="6">
    <location>
        <begin position="253"/>
        <end position="274"/>
    </location>
</feature>
<dbReference type="InterPro" id="IPR013057">
    <property type="entry name" value="AA_transpt_TM"/>
</dbReference>
<keyword evidence="2 6" id="KW-0812">Transmembrane</keyword>
<dbReference type="AlphaFoldDB" id="H0X4L4"/>
<dbReference type="EMBL" id="AAQR03008203">
    <property type="status" value="NOT_ANNOTATED_CDS"/>
    <property type="molecule type" value="Genomic_DNA"/>
</dbReference>
<dbReference type="PANTHER" id="PTHR22950">
    <property type="entry name" value="AMINO ACID TRANSPORTER"/>
    <property type="match status" value="1"/>
</dbReference>
<dbReference type="Ensembl" id="ENSOGAT00000011332.2">
    <property type="protein sequence ID" value="ENSOGAP00000010147.2"/>
    <property type="gene ID" value="ENSOGAG00000011328.2"/>
</dbReference>
<reference evidence="8" key="3">
    <citation type="submission" date="2025-09" db="UniProtKB">
        <authorList>
            <consortium name="Ensembl"/>
        </authorList>
    </citation>
    <scope>IDENTIFICATION</scope>
</reference>
<feature type="transmembrane region" description="Helical" evidence="6">
    <location>
        <begin position="229"/>
        <end position="246"/>
    </location>
</feature>
<reference evidence="8" key="2">
    <citation type="submission" date="2025-08" db="UniProtKB">
        <authorList>
            <consortium name="Ensembl"/>
        </authorList>
    </citation>
    <scope>IDENTIFICATION</scope>
</reference>
<dbReference type="GO" id="GO:0015180">
    <property type="term" value="F:L-alanine transmembrane transporter activity"/>
    <property type="evidence" value="ECO:0007669"/>
    <property type="project" value="TreeGrafter"/>
</dbReference>
<protein>
    <submittedName>
        <fullName evidence="8">Solute carrier family 36 member 3</fullName>
    </submittedName>
</protein>
<dbReference type="Proteomes" id="UP000005225">
    <property type="component" value="Unassembled WGS sequence"/>
</dbReference>
<evidence type="ECO:0000313" key="8">
    <source>
        <dbReference type="Ensembl" id="ENSOGAP00000010147.2"/>
    </source>
</evidence>
<dbReference type="GO" id="GO:0005280">
    <property type="term" value="F:amino acid:proton symporter activity"/>
    <property type="evidence" value="ECO:0007669"/>
    <property type="project" value="TreeGrafter"/>
</dbReference>
<feature type="transmembrane region" description="Helical" evidence="6">
    <location>
        <begin position="434"/>
        <end position="461"/>
    </location>
</feature>
<dbReference type="InParanoid" id="H0X4L4"/>
<evidence type="ECO:0000256" key="2">
    <source>
        <dbReference type="ARBA" id="ARBA00022692"/>
    </source>
</evidence>
<dbReference type="EMBL" id="AAQR03008202">
    <property type="status" value="NOT_ANNOTATED_CDS"/>
    <property type="molecule type" value="Genomic_DNA"/>
</dbReference>
<dbReference type="EMBL" id="AAQR03008205">
    <property type="status" value="NOT_ANNOTATED_CDS"/>
    <property type="molecule type" value="Genomic_DNA"/>
</dbReference>
<reference evidence="9" key="1">
    <citation type="submission" date="2011-03" db="EMBL/GenBank/DDBJ databases">
        <title>Version 3 of the genome sequence of Otolemur garnettii (Bushbaby).</title>
        <authorList>
            <consortium name="The Broad Institute Genome Sequencing Platform"/>
            <person name="Di Palma F."/>
            <person name="Johnson J."/>
            <person name="Lander E.S."/>
            <person name="Lindblad-Toh K."/>
            <person name="Jaffe D.B."/>
            <person name="Gnerre S."/>
            <person name="MacCallum I."/>
            <person name="Przybylski D."/>
            <person name="Ribeiro F.J."/>
            <person name="Burton J.N."/>
            <person name="Walker B.J."/>
            <person name="Sharpe T."/>
            <person name="Hall G."/>
        </authorList>
    </citation>
    <scope>NUCLEOTIDE SEQUENCE [LARGE SCALE GENOMIC DNA]</scope>
</reference>
<evidence type="ECO:0000313" key="9">
    <source>
        <dbReference type="Proteomes" id="UP000005225"/>
    </source>
</evidence>
<dbReference type="eggNOG" id="KOG1304">
    <property type="taxonomic scope" value="Eukaryota"/>
</dbReference>
<evidence type="ECO:0000256" key="6">
    <source>
        <dbReference type="SAM" id="Phobius"/>
    </source>
</evidence>
<feature type="domain" description="Amino acid transporter transmembrane" evidence="7">
    <location>
        <begin position="43"/>
        <end position="490"/>
    </location>
</feature>
<evidence type="ECO:0000256" key="1">
    <source>
        <dbReference type="ARBA" id="ARBA00004141"/>
    </source>
</evidence>
<dbReference type="GO" id="GO:0015193">
    <property type="term" value="F:L-proline transmembrane transporter activity"/>
    <property type="evidence" value="ECO:0007669"/>
    <property type="project" value="TreeGrafter"/>
</dbReference>
<feature type="transmembrane region" description="Helical" evidence="6">
    <location>
        <begin position="405"/>
        <end position="428"/>
    </location>
</feature>
<evidence type="ECO:0000259" key="7">
    <source>
        <dbReference type="Pfam" id="PF01490"/>
    </source>
</evidence>
<evidence type="ECO:0000256" key="4">
    <source>
        <dbReference type="ARBA" id="ARBA00023136"/>
    </source>
</evidence>
<feature type="transmembrane region" description="Helical" evidence="6">
    <location>
        <begin position="325"/>
        <end position="345"/>
    </location>
</feature>
<dbReference type="PANTHER" id="PTHR22950:SF258">
    <property type="entry name" value="PROTON-COUPLED AMINO ACID TRANSPORTER 3"/>
    <property type="match status" value="1"/>
</dbReference>
<dbReference type="OMA" id="NQMKNPQ"/>
<sequence length="510" mass="56162">MSLLGRDSSSELNSLDDKSNSPSGSNSSTAPENGHPAGDVGLSRMQTLIHLMKCNIGTGLLGLPLAIKNAGLLVGPISMLAIGVLTVHCMAILVNCAQHISQRMQKAFVNYGEAAMYSLETCPNPWLRMHAVWGRQSLTLLPWVECRGVTAHSNLQLLGLSDSLASVSQAHNVPWYTVSFLLIITQLGFCCVYFMFMADNLQQMVEEAQVTSNSCEPRKILLLTPVLDIRFYMLTILPFLVLLVFIQNLKVLSFFSTLANITTLGSMALIFEYIMQGIPYPSNLPLAANWKTFVLFFGTAIFTFEGVGMVLPLKNQMKNPQQFSFVLYLGMSLVISLYICLGTLGYMKFGSDTQASITLNLPNCWLYQSVKLMYSIGIFFTYALQFHVPAEIIIPFAISQVSEQWALFVDLSVRTGLVCLTCISAILIPRLDLVISLVGSVSSSALALIIPPILEIITFYSEDMNCVTIAKDIMISILGLLGCIFGTYQSLHDLARPIHRSVANSTRVMR</sequence>
<dbReference type="HOGENOM" id="CLU_009646_0_2_1"/>
<feature type="transmembrane region" description="Helical" evidence="6">
    <location>
        <begin position="473"/>
        <end position="491"/>
    </location>
</feature>
<organism evidence="8 9">
    <name type="scientific">Otolemur garnettii</name>
    <name type="common">Small-eared galago</name>
    <name type="synonym">Garnett's greater bushbaby</name>
    <dbReference type="NCBI Taxonomy" id="30611"/>
    <lineage>
        <taxon>Eukaryota</taxon>
        <taxon>Metazoa</taxon>
        <taxon>Chordata</taxon>
        <taxon>Craniata</taxon>
        <taxon>Vertebrata</taxon>
        <taxon>Euteleostomi</taxon>
        <taxon>Mammalia</taxon>
        <taxon>Eutheria</taxon>
        <taxon>Euarchontoglires</taxon>
        <taxon>Primates</taxon>
        <taxon>Strepsirrhini</taxon>
        <taxon>Lorisiformes</taxon>
        <taxon>Galagidae</taxon>
        <taxon>Otolemur</taxon>
    </lineage>
</organism>
<dbReference type="GO" id="GO:0015187">
    <property type="term" value="F:glycine transmembrane transporter activity"/>
    <property type="evidence" value="ECO:0007669"/>
    <property type="project" value="TreeGrafter"/>
</dbReference>
<dbReference type="Pfam" id="PF01490">
    <property type="entry name" value="Aa_trans"/>
    <property type="match status" value="1"/>
</dbReference>
<keyword evidence="3 6" id="KW-1133">Transmembrane helix</keyword>
<dbReference type="FunCoup" id="H0X4L4">
    <property type="interactions" value="368"/>
</dbReference>
<proteinExistence type="predicted"/>
<keyword evidence="4 6" id="KW-0472">Membrane</keyword>
<dbReference type="GO" id="GO:0005774">
    <property type="term" value="C:vacuolar membrane"/>
    <property type="evidence" value="ECO:0007669"/>
    <property type="project" value="TreeGrafter"/>
</dbReference>
<feature type="transmembrane region" description="Helical" evidence="6">
    <location>
        <begin position="173"/>
        <end position="196"/>
    </location>
</feature>
<name>H0X4L4_OTOGA</name>
<feature type="transmembrane region" description="Helical" evidence="6">
    <location>
        <begin position="73"/>
        <end position="96"/>
    </location>
</feature>
<evidence type="ECO:0000256" key="3">
    <source>
        <dbReference type="ARBA" id="ARBA00022989"/>
    </source>
</evidence>
<feature type="region of interest" description="Disordered" evidence="5">
    <location>
        <begin position="1"/>
        <end position="37"/>
    </location>
</feature>
<keyword evidence="9" id="KW-1185">Reference proteome</keyword>
<evidence type="ECO:0000256" key="5">
    <source>
        <dbReference type="SAM" id="MobiDB-lite"/>
    </source>
</evidence>
<dbReference type="EMBL" id="AAQR03008204">
    <property type="status" value="NOT_ANNOTATED_CDS"/>
    <property type="molecule type" value="Genomic_DNA"/>
</dbReference>
<comment type="subcellular location">
    <subcellularLocation>
        <location evidence="1">Membrane</location>
        <topology evidence="1">Multi-pass membrane protein</topology>
    </subcellularLocation>
</comment>
<accession>H0X4L4</accession>
<dbReference type="GeneTree" id="ENSGT00940000162406"/>